<dbReference type="PANTHER" id="PTHR45669:SF26">
    <property type="entry name" value="GLUTAREDOXIN DOMAIN-CONTAINING PROTEIN"/>
    <property type="match status" value="1"/>
</dbReference>
<comment type="caution">
    <text evidence="3">The sequence shown here is derived from an EMBL/GenBank/DDBJ whole genome shotgun (WGS) entry which is preliminary data.</text>
</comment>
<dbReference type="InterPro" id="IPR036249">
    <property type="entry name" value="Thioredoxin-like_sf"/>
</dbReference>
<evidence type="ECO:0000259" key="2">
    <source>
        <dbReference type="Pfam" id="PF00462"/>
    </source>
</evidence>
<name>A0A9Q0QTW4_9MAGN</name>
<dbReference type="Pfam" id="PF00462">
    <property type="entry name" value="Glutaredoxin"/>
    <property type="match status" value="1"/>
</dbReference>
<dbReference type="AlphaFoldDB" id="A0A9Q0QTW4"/>
<feature type="region of interest" description="Disordered" evidence="1">
    <location>
        <begin position="59"/>
        <end position="93"/>
    </location>
</feature>
<dbReference type="CDD" id="cd03031">
    <property type="entry name" value="GRX_GRX_like"/>
    <property type="match status" value="1"/>
</dbReference>
<evidence type="ECO:0000256" key="1">
    <source>
        <dbReference type="SAM" id="MobiDB-lite"/>
    </source>
</evidence>
<dbReference type="Gene3D" id="3.40.30.10">
    <property type="entry name" value="Glutaredoxin"/>
    <property type="match status" value="1"/>
</dbReference>
<keyword evidence="4" id="KW-1185">Reference proteome</keyword>
<reference evidence="3" key="1">
    <citation type="journal article" date="2023" name="Plant J.">
        <title>The genome of the king protea, Protea cynaroides.</title>
        <authorList>
            <person name="Chang J."/>
            <person name="Duong T.A."/>
            <person name="Schoeman C."/>
            <person name="Ma X."/>
            <person name="Roodt D."/>
            <person name="Barker N."/>
            <person name="Li Z."/>
            <person name="Van de Peer Y."/>
            <person name="Mizrachi E."/>
        </authorList>
    </citation>
    <scope>NUCLEOTIDE SEQUENCE</scope>
    <source>
        <tissue evidence="3">Young leaves</tissue>
    </source>
</reference>
<sequence>MWPPWKRSPSRTQTPKNFKCSSFKDIHNLCNEEPEEILPRKPNIFQRVRLANAVIRTWSHPAPVPPQKTTVSPSPPLPSASPSSPLEPGTPIPIALPEAEKRIVVYYTSLRVVRKTFEDCRTVRSIFRGFRVSTDERDLSMDSGFLEELQAILGSKEQITLPRVFIGGRYIGGAEEIQQLHESGELKRFVEGFPSTDGGACEECGGYRFLLCEKCHGSHKCHTENVGFKSCEACNENGLIRCSSCSTSSGFDLPNLKNRN</sequence>
<dbReference type="EMBL" id="JAMYWD010000005">
    <property type="protein sequence ID" value="KAJ4971549.1"/>
    <property type="molecule type" value="Genomic_DNA"/>
</dbReference>
<evidence type="ECO:0000313" key="4">
    <source>
        <dbReference type="Proteomes" id="UP001141806"/>
    </source>
</evidence>
<organism evidence="3 4">
    <name type="scientific">Protea cynaroides</name>
    <dbReference type="NCBI Taxonomy" id="273540"/>
    <lineage>
        <taxon>Eukaryota</taxon>
        <taxon>Viridiplantae</taxon>
        <taxon>Streptophyta</taxon>
        <taxon>Embryophyta</taxon>
        <taxon>Tracheophyta</taxon>
        <taxon>Spermatophyta</taxon>
        <taxon>Magnoliopsida</taxon>
        <taxon>Proteales</taxon>
        <taxon>Proteaceae</taxon>
        <taxon>Protea</taxon>
    </lineage>
</organism>
<dbReference type="Pfam" id="PF23733">
    <property type="entry name" value="GRXCR1-2_C"/>
    <property type="match status" value="1"/>
</dbReference>
<dbReference type="Proteomes" id="UP001141806">
    <property type="component" value="Unassembled WGS sequence"/>
</dbReference>
<dbReference type="PANTHER" id="PTHR45669">
    <property type="entry name" value="GLUTAREDOXIN DOMAIN-CONTAINING CYSTEINE-RICH PROTEIN CG12206-RELATED"/>
    <property type="match status" value="1"/>
</dbReference>
<gene>
    <name evidence="3" type="ORF">NE237_004648</name>
</gene>
<evidence type="ECO:0000313" key="3">
    <source>
        <dbReference type="EMBL" id="KAJ4971549.1"/>
    </source>
</evidence>
<feature type="domain" description="Glutaredoxin" evidence="2">
    <location>
        <begin position="104"/>
        <end position="171"/>
    </location>
</feature>
<dbReference type="SUPFAM" id="SSF52833">
    <property type="entry name" value="Thioredoxin-like"/>
    <property type="match status" value="1"/>
</dbReference>
<dbReference type="OrthoDB" id="423313at2759"/>
<dbReference type="InterPro" id="IPR002109">
    <property type="entry name" value="Glutaredoxin"/>
</dbReference>
<protein>
    <recommendedName>
        <fullName evidence="2">Glutaredoxin domain-containing protein</fullName>
    </recommendedName>
</protein>
<dbReference type="PROSITE" id="PS51354">
    <property type="entry name" value="GLUTAREDOXIN_2"/>
    <property type="match status" value="1"/>
</dbReference>
<proteinExistence type="predicted"/>
<accession>A0A9Q0QTW4</accession>